<evidence type="ECO:0000313" key="10">
    <source>
        <dbReference type="Proteomes" id="UP001153076"/>
    </source>
</evidence>
<dbReference type="SMART" id="SM00432">
    <property type="entry name" value="MADS"/>
    <property type="match status" value="1"/>
</dbReference>
<keyword evidence="4" id="KW-0804">Transcription</keyword>
<evidence type="ECO:0000256" key="4">
    <source>
        <dbReference type="ARBA" id="ARBA00023163"/>
    </source>
</evidence>
<dbReference type="GO" id="GO:0000978">
    <property type="term" value="F:RNA polymerase II cis-regulatory region sequence-specific DNA binding"/>
    <property type="evidence" value="ECO:0007669"/>
    <property type="project" value="TreeGrafter"/>
</dbReference>
<dbReference type="PRINTS" id="PR00404">
    <property type="entry name" value="MADSDOMAIN"/>
</dbReference>
<keyword evidence="2" id="KW-0805">Transcription regulation</keyword>
<dbReference type="GO" id="GO:0005634">
    <property type="term" value="C:nucleus"/>
    <property type="evidence" value="ECO:0007669"/>
    <property type="project" value="UniProtKB-SubCell"/>
</dbReference>
<dbReference type="AlphaFoldDB" id="A0A9Q1KKL9"/>
<sequence>MASPNDHSQSTEDKQEEASKKRSNGRRKIPIQVIEDRTRKHVTFSKRRAGLFKKASELCALCGVEMAILTFSERGKLFCFGHPDPDDVVRRYISGGALDDEDDEVTCNELASMVEEHNRRYEEIKRKIEEEKKFADYYQIRQGHNWNNNGHNNSHGFWWDEAHVDGMGLDELEQFMNCLLELRNNVAKQVDKLTGANMSFSTNQMGDGIVDYGNADLNDSVNNLGCANTPYGFSNNPVGMLNNNHSDPIMVMEDAKIDIIAHQSYRLGFMSEMNLEDQIAGKEFNQFSSISQGVELLNLNVMNHRHQVSAMEDQGSSLTNQDSLLKR</sequence>
<dbReference type="GO" id="GO:0000981">
    <property type="term" value="F:DNA-binding transcription factor activity, RNA polymerase II-specific"/>
    <property type="evidence" value="ECO:0007669"/>
    <property type="project" value="TreeGrafter"/>
</dbReference>
<keyword evidence="10" id="KW-1185">Reference proteome</keyword>
<dbReference type="SUPFAM" id="SSF55455">
    <property type="entry name" value="SRF-like"/>
    <property type="match status" value="1"/>
</dbReference>
<evidence type="ECO:0000256" key="5">
    <source>
        <dbReference type="ARBA" id="ARBA00023242"/>
    </source>
</evidence>
<name>A0A9Q1KKL9_9CARY</name>
<dbReference type="InterPro" id="IPR036879">
    <property type="entry name" value="TF_MADSbox_sf"/>
</dbReference>
<keyword evidence="5" id="KW-0539">Nucleus</keyword>
<feature type="domain" description="MADS-box" evidence="8">
    <location>
        <begin position="24"/>
        <end position="84"/>
    </location>
</feature>
<evidence type="ECO:0000256" key="1">
    <source>
        <dbReference type="ARBA" id="ARBA00004123"/>
    </source>
</evidence>
<feature type="coiled-coil region" evidence="6">
    <location>
        <begin position="107"/>
        <end position="134"/>
    </location>
</feature>
<dbReference type="GO" id="GO:0045893">
    <property type="term" value="P:positive regulation of DNA-templated transcription"/>
    <property type="evidence" value="ECO:0007669"/>
    <property type="project" value="UniProtKB-ARBA"/>
</dbReference>
<dbReference type="PROSITE" id="PS50066">
    <property type="entry name" value="MADS_BOX_2"/>
    <property type="match status" value="1"/>
</dbReference>
<dbReference type="GO" id="GO:0046983">
    <property type="term" value="F:protein dimerization activity"/>
    <property type="evidence" value="ECO:0007669"/>
    <property type="project" value="InterPro"/>
</dbReference>
<dbReference type="Pfam" id="PF00319">
    <property type="entry name" value="SRF-TF"/>
    <property type="match status" value="1"/>
</dbReference>
<comment type="caution">
    <text evidence="9">The sequence shown here is derived from an EMBL/GenBank/DDBJ whole genome shotgun (WGS) entry which is preliminary data.</text>
</comment>
<dbReference type="FunFam" id="3.40.1810.10:FF:000006">
    <property type="entry name" value="Agamous-like MADS-box protein AGL62"/>
    <property type="match status" value="1"/>
</dbReference>
<organism evidence="9 10">
    <name type="scientific">Carnegiea gigantea</name>
    <dbReference type="NCBI Taxonomy" id="171969"/>
    <lineage>
        <taxon>Eukaryota</taxon>
        <taxon>Viridiplantae</taxon>
        <taxon>Streptophyta</taxon>
        <taxon>Embryophyta</taxon>
        <taxon>Tracheophyta</taxon>
        <taxon>Spermatophyta</taxon>
        <taxon>Magnoliopsida</taxon>
        <taxon>eudicotyledons</taxon>
        <taxon>Gunneridae</taxon>
        <taxon>Pentapetalae</taxon>
        <taxon>Caryophyllales</taxon>
        <taxon>Cactineae</taxon>
        <taxon>Cactaceae</taxon>
        <taxon>Cactoideae</taxon>
        <taxon>Echinocereeae</taxon>
        <taxon>Carnegiea</taxon>
    </lineage>
</organism>
<evidence type="ECO:0000259" key="8">
    <source>
        <dbReference type="PROSITE" id="PS50066"/>
    </source>
</evidence>
<feature type="region of interest" description="Disordered" evidence="7">
    <location>
        <begin position="1"/>
        <end position="30"/>
    </location>
</feature>
<evidence type="ECO:0000256" key="3">
    <source>
        <dbReference type="ARBA" id="ARBA00023125"/>
    </source>
</evidence>
<evidence type="ECO:0000313" key="9">
    <source>
        <dbReference type="EMBL" id="KAJ8445088.1"/>
    </source>
</evidence>
<feature type="compositionally biased region" description="Basic and acidic residues" evidence="7">
    <location>
        <begin position="9"/>
        <end position="20"/>
    </location>
</feature>
<protein>
    <recommendedName>
        <fullName evidence="8">MADS-box domain-containing protein</fullName>
    </recommendedName>
</protein>
<gene>
    <name evidence="9" type="ORF">Cgig2_029460</name>
</gene>
<dbReference type="InterPro" id="IPR002100">
    <property type="entry name" value="TF_MADSbox"/>
</dbReference>
<dbReference type="EMBL" id="JAKOGI010000080">
    <property type="protein sequence ID" value="KAJ8445088.1"/>
    <property type="molecule type" value="Genomic_DNA"/>
</dbReference>
<reference evidence="9" key="1">
    <citation type="submission" date="2022-04" db="EMBL/GenBank/DDBJ databases">
        <title>Carnegiea gigantea Genome sequencing and assembly v2.</title>
        <authorList>
            <person name="Copetti D."/>
            <person name="Sanderson M.J."/>
            <person name="Burquez A."/>
            <person name="Wojciechowski M.F."/>
        </authorList>
    </citation>
    <scope>NUCLEOTIDE SEQUENCE</scope>
    <source>
        <strain evidence="9">SGP5-SGP5p</strain>
        <tissue evidence="9">Aerial part</tissue>
    </source>
</reference>
<keyword evidence="3" id="KW-0238">DNA-binding</keyword>
<evidence type="ECO:0000256" key="2">
    <source>
        <dbReference type="ARBA" id="ARBA00023015"/>
    </source>
</evidence>
<dbReference type="PANTHER" id="PTHR11945:SF534">
    <property type="entry name" value="MYOCYTE-SPECIFIC ENHANCER FACTOR 2"/>
    <property type="match status" value="1"/>
</dbReference>
<dbReference type="OrthoDB" id="1896642at2759"/>
<dbReference type="Proteomes" id="UP001153076">
    <property type="component" value="Unassembled WGS sequence"/>
</dbReference>
<dbReference type="PANTHER" id="PTHR11945">
    <property type="entry name" value="MADS BOX PROTEIN"/>
    <property type="match status" value="1"/>
</dbReference>
<dbReference type="Gene3D" id="3.40.1810.10">
    <property type="entry name" value="Transcription factor, MADS-box"/>
    <property type="match status" value="1"/>
</dbReference>
<evidence type="ECO:0000256" key="7">
    <source>
        <dbReference type="SAM" id="MobiDB-lite"/>
    </source>
</evidence>
<keyword evidence="6" id="KW-0175">Coiled coil</keyword>
<comment type="subcellular location">
    <subcellularLocation>
        <location evidence="1">Nucleus</location>
    </subcellularLocation>
</comment>
<evidence type="ECO:0000256" key="6">
    <source>
        <dbReference type="SAM" id="Coils"/>
    </source>
</evidence>
<accession>A0A9Q1KKL9</accession>
<proteinExistence type="predicted"/>